<gene>
    <name evidence="11" type="ORF">CROQUDRAFT_668606</name>
</gene>
<keyword evidence="6 10" id="KW-0812">Transmembrane</keyword>
<evidence type="ECO:0000256" key="1">
    <source>
        <dbReference type="ARBA" id="ARBA00004477"/>
    </source>
</evidence>
<feature type="transmembrane region" description="Helical" evidence="10">
    <location>
        <begin position="451"/>
        <end position="472"/>
    </location>
</feature>
<comment type="similarity">
    <text evidence="3 10">Belongs to the glycosyltransferase 22 family.</text>
</comment>
<evidence type="ECO:0000313" key="11">
    <source>
        <dbReference type="EMBL" id="KAG0150285.1"/>
    </source>
</evidence>
<evidence type="ECO:0000256" key="7">
    <source>
        <dbReference type="ARBA" id="ARBA00022824"/>
    </source>
</evidence>
<feature type="transmembrane region" description="Helical" evidence="10">
    <location>
        <begin position="169"/>
        <end position="187"/>
    </location>
</feature>
<keyword evidence="9 10" id="KW-0472">Membrane</keyword>
<feature type="transmembrane region" description="Helical" evidence="10">
    <location>
        <begin position="410"/>
        <end position="431"/>
    </location>
</feature>
<evidence type="ECO:0000256" key="6">
    <source>
        <dbReference type="ARBA" id="ARBA00022692"/>
    </source>
</evidence>
<proteinExistence type="inferred from homology"/>
<dbReference type="PANTHER" id="PTHR22760">
    <property type="entry name" value="GLYCOSYLTRANSFERASE"/>
    <property type="match status" value="1"/>
</dbReference>
<dbReference type="OrthoDB" id="497541at2759"/>
<evidence type="ECO:0000313" key="12">
    <source>
        <dbReference type="Proteomes" id="UP000886653"/>
    </source>
</evidence>
<dbReference type="PANTHER" id="PTHR22760:SF2">
    <property type="entry name" value="ALPHA-1,2-MANNOSYLTRANSFERASE ALG9"/>
    <property type="match status" value="1"/>
</dbReference>
<evidence type="ECO:0000256" key="4">
    <source>
        <dbReference type="ARBA" id="ARBA00022676"/>
    </source>
</evidence>
<dbReference type="EC" id="2.4.1.-" evidence="10"/>
<evidence type="ECO:0000256" key="2">
    <source>
        <dbReference type="ARBA" id="ARBA00004922"/>
    </source>
</evidence>
<dbReference type="GO" id="GO:0006487">
    <property type="term" value="P:protein N-linked glycosylation"/>
    <property type="evidence" value="ECO:0007669"/>
    <property type="project" value="TreeGrafter"/>
</dbReference>
<dbReference type="EMBL" id="MU167220">
    <property type="protein sequence ID" value="KAG0150285.1"/>
    <property type="molecule type" value="Genomic_DNA"/>
</dbReference>
<keyword evidence="8 10" id="KW-1133">Transmembrane helix</keyword>
<keyword evidence="4 10" id="KW-0328">Glycosyltransferase</keyword>
<keyword evidence="7 10" id="KW-0256">Endoplasmic reticulum</keyword>
<feature type="transmembrane region" description="Helical" evidence="10">
    <location>
        <begin position="329"/>
        <end position="358"/>
    </location>
</feature>
<protein>
    <recommendedName>
        <fullName evidence="10">Mannosyltransferase</fullName>
        <ecNumber evidence="10">2.4.1.-</ecNumber>
    </recommendedName>
</protein>
<sequence>MFPNAGTQTVRFRRPITESSAAADASEKLKTGGGKKVIKGTLIREQLNRVNPPWVPKLSVAFRIIVLVRFCGAMYTAISDCDETFNYWEPTHYLIHGSGFQTWEYSPRFAIRSWAYILLHVFPAWIASKVFTLDKRPGFFAIRAAFAFISSYCEARLYRSIADHVNIRAARYFLAFTMFSAGMWNASTAFLPSSFALHAITLAYSYIIEPASSSSTAYRRTFSAILCLATAVLVGWPFVGALAIPFVIEEVSMAGDDEVMPASRPIWAMRRVQRVMSSGLTALALIGIPVFLIDTLAYGHSVFVPLKIILYNVFPSAGSGPELYGTEPWYYYFLNLALNFNIVFPLALASLPLLYITANFSTSAPVRLGTGLRHAQQSSAARLLLVRLAPVYLWLSILSQQAHKEERFMYPIYTLISVNAAVTLSLMRGWLEDTFIKITSSPYRAGRTSLFGHFTRSILAIAIAISASRMLAIQRYYHAPFDLLFHFQYNELPVRAIQTYPEAFANLKLNNSLPILEALEYAEETVDLGILAQEHLRLCVGSEWYRFPTSFLVPNEVEVRFIEGGFRGQLPGRFVDAKEVLRKAKNTVGGVKFEDRWPWMGTRMEGSAFNSLNKPENDRLVKLETCSYLITVEYPHRAPEEQVNKVDEDEWDRRACWPILDSERSSRWTRVLWFPLVEAFGDEGSGTNKFGELCLRKKKA</sequence>
<feature type="transmembrane region" description="Helical" evidence="10">
    <location>
        <begin position="222"/>
        <end position="248"/>
    </location>
</feature>
<dbReference type="Proteomes" id="UP000886653">
    <property type="component" value="Unassembled WGS sequence"/>
</dbReference>
<organism evidence="11 12">
    <name type="scientific">Cronartium quercuum f. sp. fusiforme G11</name>
    <dbReference type="NCBI Taxonomy" id="708437"/>
    <lineage>
        <taxon>Eukaryota</taxon>
        <taxon>Fungi</taxon>
        <taxon>Dikarya</taxon>
        <taxon>Basidiomycota</taxon>
        <taxon>Pucciniomycotina</taxon>
        <taxon>Pucciniomycetes</taxon>
        <taxon>Pucciniales</taxon>
        <taxon>Coleosporiaceae</taxon>
        <taxon>Cronartium</taxon>
    </lineage>
</organism>
<evidence type="ECO:0000256" key="9">
    <source>
        <dbReference type="ARBA" id="ARBA00023136"/>
    </source>
</evidence>
<reference evidence="11" key="1">
    <citation type="submission" date="2013-11" db="EMBL/GenBank/DDBJ databases">
        <title>Genome sequence of the fusiform rust pathogen reveals effectors for host alternation and coevolution with pine.</title>
        <authorList>
            <consortium name="DOE Joint Genome Institute"/>
            <person name="Smith K."/>
            <person name="Pendleton A."/>
            <person name="Kubisiak T."/>
            <person name="Anderson C."/>
            <person name="Salamov A."/>
            <person name="Aerts A."/>
            <person name="Riley R."/>
            <person name="Clum A."/>
            <person name="Lindquist E."/>
            <person name="Ence D."/>
            <person name="Campbell M."/>
            <person name="Kronenberg Z."/>
            <person name="Feau N."/>
            <person name="Dhillon B."/>
            <person name="Hamelin R."/>
            <person name="Burleigh J."/>
            <person name="Smith J."/>
            <person name="Yandell M."/>
            <person name="Nelson C."/>
            <person name="Grigoriev I."/>
            <person name="Davis J."/>
        </authorList>
    </citation>
    <scope>NUCLEOTIDE SEQUENCE</scope>
    <source>
        <strain evidence="11">G11</strain>
    </source>
</reference>
<comment type="pathway">
    <text evidence="2">Protein modification; protein glycosylation.</text>
</comment>
<evidence type="ECO:0000256" key="8">
    <source>
        <dbReference type="ARBA" id="ARBA00022989"/>
    </source>
</evidence>
<accession>A0A9P6NN97</accession>
<keyword evidence="12" id="KW-1185">Reference proteome</keyword>
<keyword evidence="5" id="KW-0808">Transferase</keyword>
<comment type="caution">
    <text evidence="11">The sequence shown here is derived from an EMBL/GenBank/DDBJ whole genome shotgun (WGS) entry which is preliminary data.</text>
</comment>
<dbReference type="InterPro" id="IPR005599">
    <property type="entry name" value="GPI_mannosylTrfase"/>
</dbReference>
<dbReference type="Pfam" id="PF03901">
    <property type="entry name" value="Glyco_transf_22"/>
    <property type="match status" value="1"/>
</dbReference>
<feature type="transmembrane region" description="Helical" evidence="10">
    <location>
        <begin position="279"/>
        <end position="298"/>
    </location>
</feature>
<comment type="subcellular location">
    <subcellularLocation>
        <location evidence="1 10">Endoplasmic reticulum membrane</location>
        <topology evidence="1 10">Multi-pass membrane protein</topology>
    </subcellularLocation>
</comment>
<name>A0A9P6NN97_9BASI</name>
<evidence type="ECO:0000256" key="10">
    <source>
        <dbReference type="RuleBase" id="RU363075"/>
    </source>
</evidence>
<feature type="transmembrane region" description="Helical" evidence="10">
    <location>
        <begin position="379"/>
        <end position="398"/>
    </location>
</feature>
<dbReference type="AlphaFoldDB" id="A0A9P6NN97"/>
<evidence type="ECO:0000256" key="5">
    <source>
        <dbReference type="ARBA" id="ARBA00022679"/>
    </source>
</evidence>
<dbReference type="GO" id="GO:0005789">
    <property type="term" value="C:endoplasmic reticulum membrane"/>
    <property type="evidence" value="ECO:0007669"/>
    <property type="project" value="UniProtKB-SubCell"/>
</dbReference>
<evidence type="ECO:0000256" key="3">
    <source>
        <dbReference type="ARBA" id="ARBA00007063"/>
    </source>
</evidence>
<dbReference type="GO" id="GO:0000026">
    <property type="term" value="F:alpha-1,2-mannosyltransferase activity"/>
    <property type="evidence" value="ECO:0007669"/>
    <property type="project" value="TreeGrafter"/>
</dbReference>